<gene>
    <name evidence="1" type="ORF">A2722_01025</name>
</gene>
<reference evidence="1 2" key="1">
    <citation type="journal article" date="2016" name="Nat. Commun.">
        <title>Thousands of microbial genomes shed light on interconnected biogeochemical processes in an aquifer system.</title>
        <authorList>
            <person name="Anantharaman K."/>
            <person name="Brown C.T."/>
            <person name="Hug L.A."/>
            <person name="Sharon I."/>
            <person name="Castelle C.J."/>
            <person name="Probst A.J."/>
            <person name="Thomas B.C."/>
            <person name="Singh A."/>
            <person name="Wilkins M.J."/>
            <person name="Karaoz U."/>
            <person name="Brodie E.L."/>
            <person name="Williams K.H."/>
            <person name="Hubbard S.S."/>
            <person name="Banfield J.F."/>
        </authorList>
    </citation>
    <scope>NUCLEOTIDE SEQUENCE [LARGE SCALE GENOMIC DNA]</scope>
</reference>
<evidence type="ECO:0000313" key="2">
    <source>
        <dbReference type="Proteomes" id="UP000178377"/>
    </source>
</evidence>
<dbReference type="EMBL" id="MFEO01000033">
    <property type="protein sequence ID" value="OGE88465.1"/>
    <property type="molecule type" value="Genomic_DNA"/>
</dbReference>
<evidence type="ECO:0000313" key="1">
    <source>
        <dbReference type="EMBL" id="OGE88465.1"/>
    </source>
</evidence>
<sequence length="144" mass="16387">MEIFLVMICVVAAVRFLTRPKKPTLAEALESINILGLIFLPKQSASMEGGLPIDAGLVKAWFSNKTLSLKYWRGQKDERTLETIDFVFLRRARAGGITVCFVDEQVTEWKYSGRPMPPMTVHDKYLALQMLWAAQDQFARTHPL</sequence>
<proteinExistence type="predicted"/>
<comment type="caution">
    <text evidence="1">The sequence shown here is derived from an EMBL/GenBank/DDBJ whole genome shotgun (WGS) entry which is preliminary data.</text>
</comment>
<dbReference type="AlphaFoldDB" id="A0A1F5PF13"/>
<protein>
    <submittedName>
        <fullName evidence="1">Uncharacterized protein</fullName>
    </submittedName>
</protein>
<organism evidence="1 2">
    <name type="scientific">Candidatus Doudnabacteria bacterium RIFCSPHIGHO2_01_FULL_50_11</name>
    <dbReference type="NCBI Taxonomy" id="1817828"/>
    <lineage>
        <taxon>Bacteria</taxon>
        <taxon>Candidatus Doudnaibacteriota</taxon>
    </lineage>
</organism>
<accession>A0A1F5PF13</accession>
<name>A0A1F5PF13_9BACT</name>
<dbReference type="Proteomes" id="UP000178377">
    <property type="component" value="Unassembled WGS sequence"/>
</dbReference>